<name>A0AAT9HH06_9ACTN</name>
<feature type="region of interest" description="Disordered" evidence="2">
    <location>
        <begin position="1"/>
        <end position="21"/>
    </location>
</feature>
<feature type="compositionally biased region" description="Basic and acidic residues" evidence="2">
    <location>
        <begin position="1"/>
        <end position="11"/>
    </location>
</feature>
<dbReference type="Gene3D" id="3.40.190.10">
    <property type="entry name" value="Periplasmic binding protein-like II"/>
    <property type="match status" value="2"/>
</dbReference>
<dbReference type="AlphaFoldDB" id="A0AAT9HH06"/>
<dbReference type="PANTHER" id="PTHR35936:SF17">
    <property type="entry name" value="ARGININE-BINDING EXTRACELLULAR PROTEIN ARTP"/>
    <property type="match status" value="1"/>
</dbReference>
<proteinExistence type="predicted"/>
<evidence type="ECO:0000259" key="3">
    <source>
        <dbReference type="SMART" id="SM00062"/>
    </source>
</evidence>
<dbReference type="EMBL" id="AP035768">
    <property type="protein sequence ID" value="BFO16601.1"/>
    <property type="molecule type" value="Genomic_DNA"/>
</dbReference>
<dbReference type="Pfam" id="PF00497">
    <property type="entry name" value="SBP_bac_3"/>
    <property type="match status" value="1"/>
</dbReference>
<evidence type="ECO:0000256" key="2">
    <source>
        <dbReference type="SAM" id="MobiDB-lite"/>
    </source>
</evidence>
<reference evidence="4" key="1">
    <citation type="submission" date="2024-06" db="EMBL/GenBank/DDBJ databases">
        <authorList>
            <consortium name="consrtm"/>
            <person name="Uemura M."/>
            <person name="Terahara T."/>
        </authorList>
    </citation>
    <scope>NUCLEOTIDE SEQUENCE</scope>
    <source>
        <strain evidence="4">KM77-8</strain>
    </source>
</reference>
<evidence type="ECO:0000256" key="1">
    <source>
        <dbReference type="ARBA" id="ARBA00022729"/>
    </source>
</evidence>
<dbReference type="InterPro" id="IPR001638">
    <property type="entry name" value="Solute-binding_3/MltF_N"/>
</dbReference>
<reference evidence="4" key="2">
    <citation type="submission" date="2024-07" db="EMBL/GenBank/DDBJ databases">
        <title>Streptomyces haneummycinica sp. nov., a new antibiotic-producing actinobacterium isolated from marine sediment.</title>
        <authorList>
            <person name="Uemura M."/>
            <person name="Hamada M."/>
            <person name="Hirano S."/>
            <person name="Kobayashi K."/>
            <person name="Ohshiro T."/>
            <person name="Kobayashi T."/>
            <person name="Terahara T."/>
        </authorList>
    </citation>
    <scope>NUCLEOTIDE SEQUENCE</scope>
    <source>
        <strain evidence="4">KM77-8</strain>
    </source>
</reference>
<dbReference type="PANTHER" id="PTHR35936">
    <property type="entry name" value="MEMBRANE-BOUND LYTIC MUREIN TRANSGLYCOSYLASE F"/>
    <property type="match status" value="1"/>
</dbReference>
<sequence>MTRKRASDSQDARAAPPALRPLPGHRCARLTAAAALLFTVAACGWTADGADQESSLTGTVYIGGKSDQPGFNLHSEHTDRGFEPDLAAYLGKRLGFTPRWHDVVSAKREQELVEKSSALVIGTYSITPRRDRQVDFVGPYFVTKQAFLVREDYDGIATEKDVENKVICTVEGSTAARAALPGGATPHTESDYSTCVRKVQQGDVDAVFTDEALLYGYVEQQKNSATPVKVVPDVSFGNINRYGIALPEGRRADCDKLRDVLRRYITDEWASDVKAQLPALVAAYPGDWENRFRPEPQDVNTYSSCKE</sequence>
<dbReference type="SUPFAM" id="SSF53850">
    <property type="entry name" value="Periplasmic binding protein-like II"/>
    <property type="match status" value="1"/>
</dbReference>
<gene>
    <name evidence="4" type="ORF">SHKM778_29890</name>
</gene>
<keyword evidence="1" id="KW-0732">Signal</keyword>
<organism evidence="4">
    <name type="scientific">Streptomyces haneummycinicus</name>
    <dbReference type="NCBI Taxonomy" id="3074435"/>
    <lineage>
        <taxon>Bacteria</taxon>
        <taxon>Bacillati</taxon>
        <taxon>Actinomycetota</taxon>
        <taxon>Actinomycetes</taxon>
        <taxon>Kitasatosporales</taxon>
        <taxon>Streptomycetaceae</taxon>
        <taxon>Streptomyces</taxon>
    </lineage>
</organism>
<evidence type="ECO:0000313" key="4">
    <source>
        <dbReference type="EMBL" id="BFO16601.1"/>
    </source>
</evidence>
<accession>A0AAT9HH06</accession>
<protein>
    <submittedName>
        <fullName evidence="4">Glutamate ABC transporter substrate-binding protein</fullName>
    </submittedName>
</protein>
<feature type="domain" description="Solute-binding protein family 3/N-terminal" evidence="3">
    <location>
        <begin position="59"/>
        <end position="273"/>
    </location>
</feature>
<dbReference type="SMART" id="SM00062">
    <property type="entry name" value="PBPb"/>
    <property type="match status" value="1"/>
</dbReference>